<dbReference type="InterPro" id="IPR055558">
    <property type="entry name" value="DUF7134"/>
</dbReference>
<dbReference type="PANTHER" id="PTHR24421">
    <property type="entry name" value="NITRATE/NITRITE SENSOR PROTEIN NARX-RELATED"/>
    <property type="match status" value="1"/>
</dbReference>
<dbReference type="OrthoDB" id="227596at2"/>
<evidence type="ECO:0000256" key="3">
    <source>
        <dbReference type="ARBA" id="ARBA00022553"/>
    </source>
</evidence>
<evidence type="ECO:0000313" key="13">
    <source>
        <dbReference type="EMBL" id="GAC66915.1"/>
    </source>
</evidence>
<feature type="domain" description="Histidine kinase" evidence="12">
    <location>
        <begin position="313"/>
        <end position="404"/>
    </location>
</feature>
<feature type="transmembrane region" description="Helical" evidence="11">
    <location>
        <begin position="116"/>
        <end position="135"/>
    </location>
</feature>
<feature type="transmembrane region" description="Helical" evidence="11">
    <location>
        <begin position="147"/>
        <end position="166"/>
    </location>
</feature>
<dbReference type="PROSITE" id="PS50109">
    <property type="entry name" value="HIS_KIN"/>
    <property type="match status" value="1"/>
</dbReference>
<dbReference type="Gene3D" id="1.20.5.1930">
    <property type="match status" value="1"/>
</dbReference>
<comment type="caution">
    <text evidence="13">The sequence shown here is derived from an EMBL/GenBank/DDBJ whole genome shotgun (WGS) entry which is preliminary data.</text>
</comment>
<dbReference type="PANTHER" id="PTHR24421:SF10">
    <property type="entry name" value="NITRATE_NITRITE SENSOR PROTEIN NARQ"/>
    <property type="match status" value="1"/>
</dbReference>
<feature type="coiled-coil region" evidence="9">
    <location>
        <begin position="164"/>
        <end position="198"/>
    </location>
</feature>
<keyword evidence="4" id="KW-0808">Transferase</keyword>
<dbReference type="eggNOG" id="COG4585">
    <property type="taxonomic scope" value="Bacteria"/>
</dbReference>
<dbReference type="STRING" id="1223545.GS4_05_01240"/>
<evidence type="ECO:0000256" key="6">
    <source>
        <dbReference type="ARBA" id="ARBA00022777"/>
    </source>
</evidence>
<keyword evidence="8" id="KW-0902">Two-component regulatory system</keyword>
<feature type="transmembrane region" description="Helical" evidence="11">
    <location>
        <begin position="51"/>
        <end position="69"/>
    </location>
</feature>
<keyword evidence="11" id="KW-1133">Transmembrane helix</keyword>
<evidence type="ECO:0000256" key="8">
    <source>
        <dbReference type="ARBA" id="ARBA00023012"/>
    </source>
</evidence>
<keyword evidence="11" id="KW-0812">Transmembrane</keyword>
<keyword evidence="14" id="KW-1185">Reference proteome</keyword>
<feature type="transmembrane region" description="Helical" evidence="11">
    <location>
        <begin position="75"/>
        <end position="104"/>
    </location>
</feature>
<keyword evidence="9" id="KW-0175">Coiled coil</keyword>
<dbReference type="Gene3D" id="3.30.565.10">
    <property type="entry name" value="Histidine kinase-like ATPase, C-terminal domain"/>
    <property type="match status" value="1"/>
</dbReference>
<dbReference type="CDD" id="cd16917">
    <property type="entry name" value="HATPase_UhpB-NarQ-NarX-like"/>
    <property type="match status" value="1"/>
</dbReference>
<keyword evidence="6 13" id="KW-0418">Kinase</keyword>
<feature type="region of interest" description="Disordered" evidence="10">
    <location>
        <begin position="410"/>
        <end position="440"/>
    </location>
</feature>
<dbReference type="SUPFAM" id="SSF55874">
    <property type="entry name" value="ATPase domain of HSP90 chaperone/DNA topoisomerase II/histidine kinase"/>
    <property type="match status" value="1"/>
</dbReference>
<evidence type="ECO:0000256" key="4">
    <source>
        <dbReference type="ARBA" id="ARBA00022679"/>
    </source>
</evidence>
<dbReference type="SMART" id="SM00387">
    <property type="entry name" value="HATPase_c"/>
    <property type="match status" value="1"/>
</dbReference>
<dbReference type="GO" id="GO:0000155">
    <property type="term" value="F:phosphorelay sensor kinase activity"/>
    <property type="evidence" value="ECO:0007669"/>
    <property type="project" value="InterPro"/>
</dbReference>
<accession>M0QEC2</accession>
<evidence type="ECO:0000256" key="1">
    <source>
        <dbReference type="ARBA" id="ARBA00000085"/>
    </source>
</evidence>
<gene>
    <name evidence="13" type="ORF">GS4_05_01240</name>
</gene>
<keyword evidence="11" id="KW-0472">Membrane</keyword>
<evidence type="ECO:0000256" key="11">
    <source>
        <dbReference type="SAM" id="Phobius"/>
    </source>
</evidence>
<dbReference type="AlphaFoldDB" id="M0QEC2"/>
<dbReference type="Pfam" id="PF02518">
    <property type="entry name" value="HATPase_c"/>
    <property type="match status" value="1"/>
</dbReference>
<name>M0QEC2_9ACTN</name>
<feature type="transmembrane region" description="Helical" evidence="11">
    <location>
        <begin position="25"/>
        <end position="44"/>
    </location>
</feature>
<dbReference type="InterPro" id="IPR050482">
    <property type="entry name" value="Sensor_HK_TwoCompSys"/>
</dbReference>
<evidence type="ECO:0000256" key="2">
    <source>
        <dbReference type="ARBA" id="ARBA00012438"/>
    </source>
</evidence>
<evidence type="ECO:0000256" key="10">
    <source>
        <dbReference type="SAM" id="MobiDB-lite"/>
    </source>
</evidence>
<reference evidence="13 14" key="1">
    <citation type="submission" date="2013-01" db="EMBL/GenBank/DDBJ databases">
        <title>Whole genome shotgun sequence of Gordonia soli NBRC 108243.</title>
        <authorList>
            <person name="Isaki-Nakamura S."/>
            <person name="Hosoyama A."/>
            <person name="Tsuchikane K."/>
            <person name="Ando Y."/>
            <person name="Baba S."/>
            <person name="Ohji S."/>
            <person name="Hamada M."/>
            <person name="Tamura T."/>
            <person name="Yamazoe A."/>
            <person name="Yamazaki S."/>
            <person name="Fujita N."/>
        </authorList>
    </citation>
    <scope>NUCLEOTIDE SEQUENCE [LARGE SCALE GENOMIC DNA]</scope>
    <source>
        <strain evidence="13 14">NBRC 108243</strain>
    </source>
</reference>
<dbReference type="EC" id="2.7.13.3" evidence="2"/>
<keyword evidence="5" id="KW-0547">Nucleotide-binding</keyword>
<evidence type="ECO:0000313" key="14">
    <source>
        <dbReference type="Proteomes" id="UP000011666"/>
    </source>
</evidence>
<dbReference type="GO" id="GO:0005524">
    <property type="term" value="F:ATP binding"/>
    <property type="evidence" value="ECO:0007669"/>
    <property type="project" value="UniProtKB-KW"/>
</dbReference>
<dbReference type="GO" id="GO:0046983">
    <property type="term" value="F:protein dimerization activity"/>
    <property type="evidence" value="ECO:0007669"/>
    <property type="project" value="InterPro"/>
</dbReference>
<dbReference type="EMBL" id="BANX01000005">
    <property type="protein sequence ID" value="GAC66915.1"/>
    <property type="molecule type" value="Genomic_DNA"/>
</dbReference>
<keyword evidence="7" id="KW-0067">ATP-binding</keyword>
<comment type="catalytic activity">
    <reaction evidence="1">
        <text>ATP + protein L-histidine = ADP + protein N-phospho-L-histidine.</text>
        <dbReference type="EC" id="2.7.13.3"/>
    </reaction>
</comment>
<protein>
    <recommendedName>
        <fullName evidence="2">histidine kinase</fullName>
        <ecNumber evidence="2">2.7.13.3</ecNumber>
    </recommendedName>
</protein>
<dbReference type="GO" id="GO:0016020">
    <property type="term" value="C:membrane"/>
    <property type="evidence" value="ECO:0007669"/>
    <property type="project" value="InterPro"/>
</dbReference>
<dbReference type="InterPro" id="IPR005467">
    <property type="entry name" value="His_kinase_dom"/>
</dbReference>
<evidence type="ECO:0000256" key="5">
    <source>
        <dbReference type="ARBA" id="ARBA00022741"/>
    </source>
</evidence>
<dbReference type="RefSeq" id="WP_007617591.1">
    <property type="nucleotide sequence ID" value="NZ_BANX01000005.1"/>
</dbReference>
<dbReference type="InterPro" id="IPR003594">
    <property type="entry name" value="HATPase_dom"/>
</dbReference>
<evidence type="ECO:0000259" key="12">
    <source>
        <dbReference type="PROSITE" id="PS50109"/>
    </source>
</evidence>
<evidence type="ECO:0000256" key="9">
    <source>
        <dbReference type="SAM" id="Coils"/>
    </source>
</evidence>
<dbReference type="InterPro" id="IPR011712">
    <property type="entry name" value="Sig_transdc_His_kin_sub3_dim/P"/>
</dbReference>
<keyword evidence="3" id="KW-0597">Phosphoprotein</keyword>
<proteinExistence type="predicted"/>
<dbReference type="InterPro" id="IPR036890">
    <property type="entry name" value="HATPase_C_sf"/>
</dbReference>
<organism evidence="13 14">
    <name type="scientific">Gordonia soli NBRC 108243</name>
    <dbReference type="NCBI Taxonomy" id="1223545"/>
    <lineage>
        <taxon>Bacteria</taxon>
        <taxon>Bacillati</taxon>
        <taxon>Actinomycetota</taxon>
        <taxon>Actinomycetes</taxon>
        <taxon>Mycobacteriales</taxon>
        <taxon>Gordoniaceae</taxon>
        <taxon>Gordonia</taxon>
    </lineage>
</organism>
<dbReference type="Pfam" id="PF07730">
    <property type="entry name" value="HisKA_3"/>
    <property type="match status" value="1"/>
</dbReference>
<dbReference type="Pfam" id="PF23539">
    <property type="entry name" value="DUF7134"/>
    <property type="match status" value="1"/>
</dbReference>
<dbReference type="Proteomes" id="UP000011666">
    <property type="component" value="Unassembled WGS sequence"/>
</dbReference>
<sequence length="440" mass="46877">MNSSAAMRGAAPPGLLSRRPPPASWLPEIIIGAAVFAYNLPLLMEHSTHPLRFGVLVAVSAILCFALVARRTRPVGVAVTMLVAAIVQLLCGAPLIVADVMLLAAVYTVAALRQTVVSATVACAAVAWLLAAVIPNLDEDFVDIGELGVVLVVVGWVWTWGLLARLRRDRLTALRDRAEQAEREQRALADAAVAQERTRMAREIHDVVSHGLGVVVVLSEGAAAAVESDPQRARQAMLSVRDTGRSGLVEMRRMLGILRDDRDDRGGHDDVAPSSRITQLAALVETERSAGLPVRLQVEGDSSSSTADVGLTVYRVVQEALTNVRRHAGPDVGRVDVIVRFGADDVTIRVTDDGTGTRGSRTDDGTGFGLIGIRERVDAHGGRLYVGDRDVGGYELTAVFPTAAFPTAESTPAEFPPSEFPTVSGTVGASITPPERMRDR</sequence>
<evidence type="ECO:0000256" key="7">
    <source>
        <dbReference type="ARBA" id="ARBA00022840"/>
    </source>
</evidence>